<protein>
    <submittedName>
        <fullName evidence="2">Uncharacterized protein</fullName>
    </submittedName>
</protein>
<dbReference type="Proteomes" id="UP000823775">
    <property type="component" value="Unassembled WGS sequence"/>
</dbReference>
<feature type="region of interest" description="Disordered" evidence="1">
    <location>
        <begin position="33"/>
        <end position="54"/>
    </location>
</feature>
<name>A0ABS8SQN7_DATST</name>
<comment type="caution">
    <text evidence="2">The sequence shown here is derived from an EMBL/GenBank/DDBJ whole genome shotgun (WGS) entry which is preliminary data.</text>
</comment>
<evidence type="ECO:0000313" key="2">
    <source>
        <dbReference type="EMBL" id="MCD7461232.1"/>
    </source>
</evidence>
<proteinExistence type="predicted"/>
<reference evidence="2 3" key="1">
    <citation type="journal article" date="2021" name="BMC Genomics">
        <title>Datura genome reveals duplications of psychoactive alkaloid biosynthetic genes and high mutation rate following tissue culture.</title>
        <authorList>
            <person name="Rajewski A."/>
            <person name="Carter-House D."/>
            <person name="Stajich J."/>
            <person name="Litt A."/>
        </authorList>
    </citation>
    <scope>NUCLEOTIDE SEQUENCE [LARGE SCALE GENOMIC DNA]</scope>
    <source>
        <strain evidence="2">AR-01</strain>
    </source>
</reference>
<feature type="non-terminal residue" evidence="2">
    <location>
        <position position="1"/>
    </location>
</feature>
<gene>
    <name evidence="2" type="ORF">HAX54_045578</name>
</gene>
<organism evidence="2 3">
    <name type="scientific">Datura stramonium</name>
    <name type="common">Jimsonweed</name>
    <name type="synonym">Common thornapple</name>
    <dbReference type="NCBI Taxonomy" id="4076"/>
    <lineage>
        <taxon>Eukaryota</taxon>
        <taxon>Viridiplantae</taxon>
        <taxon>Streptophyta</taxon>
        <taxon>Embryophyta</taxon>
        <taxon>Tracheophyta</taxon>
        <taxon>Spermatophyta</taxon>
        <taxon>Magnoliopsida</taxon>
        <taxon>eudicotyledons</taxon>
        <taxon>Gunneridae</taxon>
        <taxon>Pentapetalae</taxon>
        <taxon>asterids</taxon>
        <taxon>lamiids</taxon>
        <taxon>Solanales</taxon>
        <taxon>Solanaceae</taxon>
        <taxon>Solanoideae</taxon>
        <taxon>Datureae</taxon>
        <taxon>Datura</taxon>
    </lineage>
</organism>
<accession>A0ABS8SQN7</accession>
<evidence type="ECO:0000256" key="1">
    <source>
        <dbReference type="SAM" id="MobiDB-lite"/>
    </source>
</evidence>
<sequence>VPFPLQRTDYSGQKAAKADLVVIPLVRYDGLRPSPRSRCNEKSTSTVVPRISSS</sequence>
<evidence type="ECO:0000313" key="3">
    <source>
        <dbReference type="Proteomes" id="UP000823775"/>
    </source>
</evidence>
<keyword evidence="3" id="KW-1185">Reference proteome</keyword>
<dbReference type="EMBL" id="JACEIK010000708">
    <property type="protein sequence ID" value="MCD7461232.1"/>
    <property type="molecule type" value="Genomic_DNA"/>
</dbReference>
<feature type="compositionally biased region" description="Polar residues" evidence="1">
    <location>
        <begin position="42"/>
        <end position="54"/>
    </location>
</feature>